<keyword evidence="3" id="KW-1185">Reference proteome</keyword>
<dbReference type="PANTHER" id="PTHR16469">
    <property type="entry name" value="UBIQUITIN-ASSOCIATED AND SH3 DOMAIN-CONTAINING BA-RELATED"/>
    <property type="match status" value="1"/>
</dbReference>
<gene>
    <name evidence="2" type="ORF">BZA70DRAFT_272201</name>
</gene>
<dbReference type="PANTHER" id="PTHR16469:SF27">
    <property type="entry name" value="UBIQUITIN-ASSOCIATED AND SH3 DOMAIN-CONTAINING BA-RELATED"/>
    <property type="match status" value="1"/>
</dbReference>
<proteinExistence type="predicted"/>
<dbReference type="InterPro" id="IPR029033">
    <property type="entry name" value="His_PPase_superfam"/>
</dbReference>
<dbReference type="SMART" id="SM00855">
    <property type="entry name" value="PGAM"/>
    <property type="match status" value="1"/>
</dbReference>
<comment type="caution">
    <text evidence="2">The sequence shown here is derived from an EMBL/GenBank/DDBJ whole genome shotgun (WGS) entry which is preliminary data.</text>
</comment>
<evidence type="ECO:0000256" key="1">
    <source>
        <dbReference type="SAM" id="MobiDB-lite"/>
    </source>
</evidence>
<dbReference type="Gene3D" id="3.40.50.1240">
    <property type="entry name" value="Phosphoglycerate mutase-like"/>
    <property type="match status" value="1"/>
</dbReference>
<dbReference type="RefSeq" id="XP_064770818.1">
    <property type="nucleotide sequence ID" value="XM_064911612.1"/>
</dbReference>
<dbReference type="Proteomes" id="UP001498771">
    <property type="component" value="Unassembled WGS sequence"/>
</dbReference>
<organism evidence="2 3">
    <name type="scientific">Myxozyma melibiosi</name>
    <dbReference type="NCBI Taxonomy" id="54550"/>
    <lineage>
        <taxon>Eukaryota</taxon>
        <taxon>Fungi</taxon>
        <taxon>Dikarya</taxon>
        <taxon>Ascomycota</taxon>
        <taxon>Saccharomycotina</taxon>
        <taxon>Lipomycetes</taxon>
        <taxon>Lipomycetales</taxon>
        <taxon>Lipomycetaceae</taxon>
        <taxon>Myxozyma</taxon>
    </lineage>
</organism>
<dbReference type="EMBL" id="JBBJBU010000001">
    <property type="protein sequence ID" value="KAK7207785.1"/>
    <property type="molecule type" value="Genomic_DNA"/>
</dbReference>
<evidence type="ECO:0000313" key="2">
    <source>
        <dbReference type="EMBL" id="KAK7207785.1"/>
    </source>
</evidence>
<dbReference type="GeneID" id="90037124"/>
<sequence>MAPSRIIVARHATRRDSVDTAWRQSSPTPYDPPISANGALEADALGRAITAEVAAVLDSIRSSPASTPAGPFSDSSTLLSSSPGLTAASSASSVSSPRLLPSPASFPYPSSTSSSPVPPTRPLNVYIHTSPFLRCAMTASHVADQLTSSLPSVSVKIRIDSFLGEWLTPDYFANSCPPPDDGHSSLAASSTSWLLSHGAQPYLDLAWPLDAFGRSGEYGERWRSMYARFSSGLSNLISSYSGPATADSVVVLVTHGAGSNALVGAISGKPMLTDFGLASLSVAVPHKCGVEVDYSSNYGYGGEKRDRAGYGVLPHDDIGKAVDATNQMIGKWDLTRIADDAHLSLLSDETQPRRDSFPKPDLSAPKFELRTSRGSKSYNLDEYGFYENFV</sequence>
<feature type="region of interest" description="Disordered" evidence="1">
    <location>
        <begin position="1"/>
        <end position="37"/>
    </location>
</feature>
<evidence type="ECO:0000313" key="3">
    <source>
        <dbReference type="Proteomes" id="UP001498771"/>
    </source>
</evidence>
<protein>
    <submittedName>
        <fullName evidence="2">Histidine phosphatase superfamily</fullName>
    </submittedName>
</protein>
<dbReference type="InterPro" id="IPR013078">
    <property type="entry name" value="His_Pase_superF_clade-1"/>
</dbReference>
<accession>A0ABR1FD49</accession>
<dbReference type="SUPFAM" id="SSF53254">
    <property type="entry name" value="Phosphoglycerate mutase-like"/>
    <property type="match status" value="1"/>
</dbReference>
<dbReference type="InterPro" id="IPR051710">
    <property type="entry name" value="Phosphatase_SH3-domain"/>
</dbReference>
<name>A0ABR1FD49_9ASCO</name>
<reference evidence="2 3" key="1">
    <citation type="submission" date="2024-03" db="EMBL/GenBank/DDBJ databases">
        <title>Genome-scale model development and genomic sequencing of the oleaginous clade Lipomyces.</title>
        <authorList>
            <consortium name="Lawrence Berkeley National Laboratory"/>
            <person name="Czajka J.J."/>
            <person name="Han Y."/>
            <person name="Kim J."/>
            <person name="Mondo S.J."/>
            <person name="Hofstad B.A."/>
            <person name="Robles A."/>
            <person name="Haridas S."/>
            <person name="Riley R."/>
            <person name="LaButti K."/>
            <person name="Pangilinan J."/>
            <person name="Andreopoulos W."/>
            <person name="Lipzen A."/>
            <person name="Yan J."/>
            <person name="Wang M."/>
            <person name="Ng V."/>
            <person name="Grigoriev I.V."/>
            <person name="Spatafora J.W."/>
            <person name="Magnuson J.K."/>
            <person name="Baker S.E."/>
            <person name="Pomraning K.R."/>
        </authorList>
    </citation>
    <scope>NUCLEOTIDE SEQUENCE [LARGE SCALE GENOMIC DNA]</scope>
    <source>
        <strain evidence="2 3">Phaff 52-87</strain>
    </source>
</reference>